<proteinExistence type="predicted"/>
<sequence length="360" mass="39426">MNSFLEAYETPRLFHLAPNLIAASFALMKLMPARLMLDRAEQEGALDKGARIIESSSGSLGLALAMLAAERNYPLTLVTASSLIDLLFAARIRQLGAELIVNEDPSASGDQWGRLSIIEKLIAQRPGTYWPRQYDNPDNPASYARLAELLVRANGQIDCLVGTVGSGGSLCGTAGFLRSVFPDLHVIAVDTNRSALFGHRPGARLLRGLGNSLVPANLRHNEIDEVHWIGAFQAFMATRHLNTMFGAYLGPTSGAAALVAQWYASRNPTASTAVILPDEGGRYQQTVYNDEWLSSLAGWPVCELRSPQRLDRPQEHGEGSWTMLDWQRRMLVNKMAEATKDDLSRNIAKPPRSTQTGRGD</sequence>
<dbReference type="PANTHER" id="PTHR10314">
    <property type="entry name" value="CYSTATHIONINE BETA-SYNTHASE"/>
    <property type="match status" value="1"/>
</dbReference>
<keyword evidence="5" id="KW-0808">Transferase</keyword>
<evidence type="ECO:0000313" key="5">
    <source>
        <dbReference type="EMBL" id="MBB6357082.1"/>
    </source>
</evidence>
<feature type="region of interest" description="Disordered" evidence="3">
    <location>
        <begin position="339"/>
        <end position="360"/>
    </location>
</feature>
<evidence type="ECO:0000256" key="1">
    <source>
        <dbReference type="ARBA" id="ARBA00001933"/>
    </source>
</evidence>
<feature type="domain" description="Tryptophan synthase beta chain-like PALP" evidence="4">
    <location>
        <begin position="28"/>
        <end position="261"/>
    </location>
</feature>
<dbReference type="EC" id="2.5.1.47" evidence="5"/>
<evidence type="ECO:0000313" key="6">
    <source>
        <dbReference type="Proteomes" id="UP000536262"/>
    </source>
</evidence>
<dbReference type="InterPro" id="IPR050214">
    <property type="entry name" value="Cys_Synth/Cystath_Beta-Synth"/>
</dbReference>
<dbReference type="InterPro" id="IPR001926">
    <property type="entry name" value="TrpB-like_PALP"/>
</dbReference>
<dbReference type="EMBL" id="JACHOU010000020">
    <property type="protein sequence ID" value="MBB6357082.1"/>
    <property type="molecule type" value="Genomic_DNA"/>
</dbReference>
<evidence type="ECO:0000259" key="4">
    <source>
        <dbReference type="Pfam" id="PF00291"/>
    </source>
</evidence>
<dbReference type="RefSeq" id="WP_184701696.1">
    <property type="nucleotide sequence ID" value="NZ_BAABEG010000004.1"/>
</dbReference>
<comment type="cofactor">
    <cofactor evidence="1">
        <name>pyridoxal 5'-phosphate</name>
        <dbReference type="ChEBI" id="CHEBI:597326"/>
    </cofactor>
</comment>
<keyword evidence="2" id="KW-0663">Pyridoxal phosphate</keyword>
<dbReference type="Proteomes" id="UP000536262">
    <property type="component" value="Unassembled WGS sequence"/>
</dbReference>
<reference evidence="5 6" key="1">
    <citation type="submission" date="2020-08" db="EMBL/GenBank/DDBJ databases">
        <title>Genomic Encyclopedia of Type Strains, Phase IV (KMG-IV): sequencing the most valuable type-strain genomes for metagenomic binning, comparative biology and taxonomic classification.</title>
        <authorList>
            <person name="Goeker M."/>
        </authorList>
    </citation>
    <scope>NUCLEOTIDE SEQUENCE [LARGE SCALE GENOMIC DNA]</scope>
    <source>
        <strain evidence="5 6">DSM 7051</strain>
    </source>
</reference>
<gene>
    <name evidence="5" type="ORF">GGR00_004902</name>
</gene>
<organism evidence="5 6">
    <name type="scientific">Aminobacter aganoensis</name>
    <dbReference type="NCBI Taxonomy" id="83264"/>
    <lineage>
        <taxon>Bacteria</taxon>
        <taxon>Pseudomonadati</taxon>
        <taxon>Pseudomonadota</taxon>
        <taxon>Alphaproteobacteria</taxon>
        <taxon>Hyphomicrobiales</taxon>
        <taxon>Phyllobacteriaceae</taxon>
        <taxon>Aminobacter</taxon>
    </lineage>
</organism>
<dbReference type="GO" id="GO:0004124">
    <property type="term" value="F:cysteine synthase activity"/>
    <property type="evidence" value="ECO:0007669"/>
    <property type="project" value="UniProtKB-EC"/>
</dbReference>
<keyword evidence="6" id="KW-1185">Reference proteome</keyword>
<protein>
    <submittedName>
        <fullName evidence="5">Cysteine synthase A</fullName>
        <ecNumber evidence="5">2.5.1.47</ecNumber>
    </submittedName>
</protein>
<dbReference type="SUPFAM" id="SSF53686">
    <property type="entry name" value="Tryptophan synthase beta subunit-like PLP-dependent enzymes"/>
    <property type="match status" value="1"/>
</dbReference>
<name>A0A7X0FCF4_9HYPH</name>
<dbReference type="Gene3D" id="3.40.50.1100">
    <property type="match status" value="2"/>
</dbReference>
<accession>A0A7X0FCF4</accession>
<evidence type="ECO:0000256" key="2">
    <source>
        <dbReference type="ARBA" id="ARBA00022898"/>
    </source>
</evidence>
<dbReference type="InterPro" id="IPR036052">
    <property type="entry name" value="TrpB-like_PALP_sf"/>
</dbReference>
<evidence type="ECO:0000256" key="3">
    <source>
        <dbReference type="SAM" id="MobiDB-lite"/>
    </source>
</evidence>
<dbReference type="AlphaFoldDB" id="A0A7X0FCF4"/>
<comment type="caution">
    <text evidence="5">The sequence shown here is derived from an EMBL/GenBank/DDBJ whole genome shotgun (WGS) entry which is preliminary data.</text>
</comment>
<dbReference type="Pfam" id="PF00291">
    <property type="entry name" value="PALP"/>
    <property type="match status" value="1"/>
</dbReference>